<keyword evidence="2" id="KW-1185">Reference proteome</keyword>
<dbReference type="Pfam" id="PF09905">
    <property type="entry name" value="VF530"/>
    <property type="match status" value="1"/>
</dbReference>
<reference evidence="1 2" key="1">
    <citation type="submission" date="2016-11" db="EMBL/GenBank/DDBJ databases">
        <authorList>
            <person name="Jaros S."/>
            <person name="Januszkiewicz K."/>
            <person name="Wedrychowicz H."/>
        </authorList>
    </citation>
    <scope>NUCLEOTIDE SEQUENCE [LARGE SCALE GENOMIC DNA]</scope>
    <source>
        <strain evidence="1 2">CECT 7868</strain>
    </source>
</reference>
<dbReference type="OrthoDB" id="9806870at2"/>
<dbReference type="RefSeq" id="WP_073606027.1">
    <property type="nucleotide sequence ID" value="NZ_FQXZ01000049.1"/>
</dbReference>
<protein>
    <recommendedName>
        <fullName evidence="3">DNA-binding protein VF530</fullName>
    </recommendedName>
</protein>
<accession>A0A1M6EDB7</accession>
<organism evidence="1 2">
    <name type="scientific">Vibrio aerogenes CECT 7868</name>
    <dbReference type="NCBI Taxonomy" id="1216006"/>
    <lineage>
        <taxon>Bacteria</taxon>
        <taxon>Pseudomonadati</taxon>
        <taxon>Pseudomonadota</taxon>
        <taxon>Gammaproteobacteria</taxon>
        <taxon>Vibrionales</taxon>
        <taxon>Vibrionaceae</taxon>
        <taxon>Vibrio</taxon>
    </lineage>
</organism>
<sequence length="72" mass="8539">MSQEQPNNPLHGLTLEKILTRLVEHYSWSGLYEEIRVNCFGNHPSIKSSLKFLRRTQWARDQVESLYIQTFC</sequence>
<dbReference type="InterPro" id="IPR018668">
    <property type="entry name" value="DNA-binding_VF530-like"/>
</dbReference>
<proteinExistence type="predicted"/>
<dbReference type="STRING" id="1216006.VA7868_04434"/>
<evidence type="ECO:0000313" key="2">
    <source>
        <dbReference type="Proteomes" id="UP000184608"/>
    </source>
</evidence>
<evidence type="ECO:0008006" key="3">
    <source>
        <dbReference type="Google" id="ProtNLM"/>
    </source>
</evidence>
<dbReference type="Proteomes" id="UP000184608">
    <property type="component" value="Unassembled WGS sequence"/>
</dbReference>
<dbReference type="EMBL" id="FQXZ01000049">
    <property type="protein sequence ID" value="SHI83465.1"/>
    <property type="molecule type" value="Genomic_DNA"/>
</dbReference>
<name>A0A1M6EDB7_9VIBR</name>
<dbReference type="Gene3D" id="1.10.720.30">
    <property type="entry name" value="SAP domain"/>
    <property type="match status" value="1"/>
</dbReference>
<dbReference type="AlphaFoldDB" id="A0A1M6EDB7"/>
<dbReference type="InterPro" id="IPR036361">
    <property type="entry name" value="SAP_dom_sf"/>
</dbReference>
<dbReference type="GO" id="GO:0003677">
    <property type="term" value="F:DNA binding"/>
    <property type="evidence" value="ECO:0007669"/>
    <property type="project" value="InterPro"/>
</dbReference>
<evidence type="ECO:0000313" key="1">
    <source>
        <dbReference type="EMBL" id="SHI83465.1"/>
    </source>
</evidence>
<gene>
    <name evidence="1" type="ORF">VA7868_04434</name>
</gene>